<protein>
    <submittedName>
        <fullName evidence="1">Unnamed protein product</fullName>
    </submittedName>
</protein>
<dbReference type="EMBL" id="BSXT01019191">
    <property type="protein sequence ID" value="GMG18019.1"/>
    <property type="molecule type" value="Genomic_DNA"/>
</dbReference>
<proteinExistence type="predicted"/>
<sequence>MSSGFSYPKPIFSSPIYNPVFFLTLDASGYLTYDYAQTLYLAKNDYRLTYITGTTPGTATQVVALIPGTNNDISGIGALSCTSLTGSSVSSAPTYVLSITPGTAANNKALVLDGSGSIGTITSLTATSMTGTLQTGAQTNITSVGTLSNLTLSTVNTGLQTPNIKFWNSVSSSYDNFVRSYYVGVVEGGAVAQKALIADANKDVGSIRNLTCTGAFTASTSVSTPSITTDTITKSGTLSTTPTTLNINPTTLQIQGTTLTTTATELNDLNGCISTATELNYNHLATLGTFQI</sequence>
<keyword evidence="2" id="KW-1185">Reference proteome</keyword>
<dbReference type="AlphaFoldDB" id="A0A9W6YPF7"/>
<name>A0A9W6YPF7_9STRA</name>
<dbReference type="OrthoDB" id="10506908at2759"/>
<accession>A0A9W6YPF7</accession>
<comment type="caution">
    <text evidence="1">The sequence shown here is derived from an EMBL/GenBank/DDBJ whole genome shotgun (WGS) entry which is preliminary data.</text>
</comment>
<evidence type="ECO:0000313" key="2">
    <source>
        <dbReference type="Proteomes" id="UP001165121"/>
    </source>
</evidence>
<reference evidence="1" key="1">
    <citation type="submission" date="2023-04" db="EMBL/GenBank/DDBJ databases">
        <title>Phytophthora fragariaefolia NBRC 109709.</title>
        <authorList>
            <person name="Ichikawa N."/>
            <person name="Sato H."/>
            <person name="Tonouchi N."/>
        </authorList>
    </citation>
    <scope>NUCLEOTIDE SEQUENCE</scope>
    <source>
        <strain evidence="1">NBRC 109709</strain>
    </source>
</reference>
<dbReference type="Proteomes" id="UP001165121">
    <property type="component" value="Unassembled WGS sequence"/>
</dbReference>
<organism evidence="1 2">
    <name type="scientific">Phytophthora fragariaefolia</name>
    <dbReference type="NCBI Taxonomy" id="1490495"/>
    <lineage>
        <taxon>Eukaryota</taxon>
        <taxon>Sar</taxon>
        <taxon>Stramenopiles</taxon>
        <taxon>Oomycota</taxon>
        <taxon>Peronosporomycetes</taxon>
        <taxon>Peronosporales</taxon>
        <taxon>Peronosporaceae</taxon>
        <taxon>Phytophthora</taxon>
    </lineage>
</organism>
<evidence type="ECO:0000313" key="1">
    <source>
        <dbReference type="EMBL" id="GMG18019.1"/>
    </source>
</evidence>
<gene>
    <name evidence="1" type="ORF">Pfra01_003050500</name>
</gene>